<keyword evidence="1" id="KW-1133">Transmembrane helix</keyword>
<dbReference type="PANTHER" id="PTHR15573">
    <property type="entry name" value="G-PROTEIN COUPLED RECEPTOR 160-RELATED"/>
    <property type="match status" value="1"/>
</dbReference>
<protein>
    <submittedName>
        <fullName evidence="2">Uncharacterized protein</fullName>
    </submittedName>
</protein>
<organism evidence="2 3">
    <name type="scientific">Tachysurus vachellii</name>
    <name type="common">Darkbarbel catfish</name>
    <name type="synonym">Pelteobagrus vachellii</name>
    <dbReference type="NCBI Taxonomy" id="175792"/>
    <lineage>
        <taxon>Eukaryota</taxon>
        <taxon>Metazoa</taxon>
        <taxon>Chordata</taxon>
        <taxon>Craniata</taxon>
        <taxon>Vertebrata</taxon>
        <taxon>Euteleostomi</taxon>
        <taxon>Actinopterygii</taxon>
        <taxon>Neopterygii</taxon>
        <taxon>Teleostei</taxon>
        <taxon>Ostariophysi</taxon>
        <taxon>Siluriformes</taxon>
        <taxon>Bagridae</taxon>
        <taxon>Tachysurus</taxon>
    </lineage>
</organism>
<keyword evidence="1" id="KW-0472">Membrane</keyword>
<evidence type="ECO:0000313" key="2">
    <source>
        <dbReference type="EMBL" id="KAK2860807.1"/>
    </source>
</evidence>
<feature type="transmembrane region" description="Helical" evidence="1">
    <location>
        <begin position="195"/>
        <end position="215"/>
    </location>
</feature>
<dbReference type="AlphaFoldDB" id="A0AA88T4L0"/>
<evidence type="ECO:0000313" key="3">
    <source>
        <dbReference type="Proteomes" id="UP001187315"/>
    </source>
</evidence>
<name>A0AA88T4L0_TACVA</name>
<sequence length="292" mass="32882">MEVSMETLLATLWMKTLLNWVVVLVQKGHVGRSFCGVFCVSLALGDALLHLSVTCIFLVQDVQMFTLHLTKYHVCVLVQAACSIQGLLHWPVFILSALDVLWSARRPCPRPTQTLVHNAAMLLLWTLSTLYVFTVPDSNPITRDQDDHVTLQLCQVICGAQSRQVAWASLLTLVGVACYMSWVRSLNAEQLRECLGHFLSTWSSFLLLLLFILVSGTEVPPYLEMNGVWLCFIHSLHTAVALRSCSCIFCTHTQDDTWKSRTRHPHVCSLTDKYSLTSETLTVQVPHTRRLA</sequence>
<keyword evidence="1" id="KW-0812">Transmembrane</keyword>
<dbReference type="Proteomes" id="UP001187315">
    <property type="component" value="Unassembled WGS sequence"/>
</dbReference>
<feature type="transmembrane region" description="Helical" evidence="1">
    <location>
        <begin position="165"/>
        <end position="183"/>
    </location>
</feature>
<keyword evidence="3" id="KW-1185">Reference proteome</keyword>
<comment type="caution">
    <text evidence="2">The sequence shown here is derived from an EMBL/GenBank/DDBJ whole genome shotgun (WGS) entry which is preliminary data.</text>
</comment>
<accession>A0AA88T4L0</accession>
<dbReference type="InterPro" id="IPR042353">
    <property type="entry name" value="GPR160"/>
</dbReference>
<dbReference type="GO" id="GO:0043235">
    <property type="term" value="C:receptor complex"/>
    <property type="evidence" value="ECO:0007669"/>
    <property type="project" value="TreeGrafter"/>
</dbReference>
<dbReference type="GO" id="GO:0005886">
    <property type="term" value="C:plasma membrane"/>
    <property type="evidence" value="ECO:0007669"/>
    <property type="project" value="TreeGrafter"/>
</dbReference>
<dbReference type="EMBL" id="JAVHJS010000004">
    <property type="protein sequence ID" value="KAK2860807.1"/>
    <property type="molecule type" value="Genomic_DNA"/>
</dbReference>
<reference evidence="2" key="1">
    <citation type="submission" date="2023-08" db="EMBL/GenBank/DDBJ databases">
        <title>Pelteobagrus vachellii genome.</title>
        <authorList>
            <person name="Liu H."/>
        </authorList>
    </citation>
    <scope>NUCLEOTIDE SEQUENCE</scope>
    <source>
        <strain evidence="2">PRFRI_2022a</strain>
        <tissue evidence="2">Muscle</tissue>
    </source>
</reference>
<proteinExistence type="predicted"/>
<feature type="transmembrane region" description="Helical" evidence="1">
    <location>
        <begin position="71"/>
        <end position="102"/>
    </location>
</feature>
<evidence type="ECO:0000256" key="1">
    <source>
        <dbReference type="SAM" id="Phobius"/>
    </source>
</evidence>
<feature type="transmembrane region" description="Helical" evidence="1">
    <location>
        <begin position="37"/>
        <end position="59"/>
    </location>
</feature>
<feature type="transmembrane region" description="Helical" evidence="1">
    <location>
        <begin position="114"/>
        <end position="133"/>
    </location>
</feature>
<dbReference type="PANTHER" id="PTHR15573:SF0">
    <property type="entry name" value="G-PROTEIN COUPLED RECEPTOR 160-RELATED"/>
    <property type="match status" value="1"/>
</dbReference>
<gene>
    <name evidence="2" type="ORF">Q7C36_004973</name>
</gene>